<sequence>MKIRFRRNRGGTGIPLVLTSPWQESLYAYNRIWSSLGAEASLISVDLPGFGQSESRSELMSPRTMGEFIPKMLTAFGLDRVHAIGPDVGTSALLFAAYARSDLFESLVVGSGATDAALTAGALKDLINAPSTIPFEENGEEIAIGAIEQVMRINPGQQVLDDY</sequence>
<keyword evidence="2" id="KW-1185">Reference proteome</keyword>
<organism evidence="1 2">
    <name type="scientific">Paraburkholderia panacisoli</name>
    <dbReference type="NCBI Taxonomy" id="2603818"/>
    <lineage>
        <taxon>Bacteria</taxon>
        <taxon>Pseudomonadati</taxon>
        <taxon>Pseudomonadota</taxon>
        <taxon>Betaproteobacteria</taxon>
        <taxon>Burkholderiales</taxon>
        <taxon>Burkholderiaceae</taxon>
        <taxon>Paraburkholderia</taxon>
    </lineage>
</organism>
<dbReference type="Proteomes" id="UP000325273">
    <property type="component" value="Unassembled WGS sequence"/>
</dbReference>
<name>A0A5B0G2B1_9BURK</name>
<accession>A0A5B0G2B1</accession>
<gene>
    <name evidence="1" type="ORF">FVF58_48250</name>
</gene>
<dbReference type="Gene3D" id="3.40.50.1820">
    <property type="entry name" value="alpha/beta hydrolase"/>
    <property type="match status" value="1"/>
</dbReference>
<dbReference type="SUPFAM" id="SSF53474">
    <property type="entry name" value="alpha/beta-Hydrolases"/>
    <property type="match status" value="1"/>
</dbReference>
<dbReference type="EMBL" id="VTUZ01000078">
    <property type="protein sequence ID" value="KAA0997627.1"/>
    <property type="molecule type" value="Genomic_DNA"/>
</dbReference>
<dbReference type="GO" id="GO:0016787">
    <property type="term" value="F:hydrolase activity"/>
    <property type="evidence" value="ECO:0007669"/>
    <property type="project" value="UniProtKB-KW"/>
</dbReference>
<comment type="caution">
    <text evidence="1">The sequence shown here is derived from an EMBL/GenBank/DDBJ whole genome shotgun (WGS) entry which is preliminary data.</text>
</comment>
<dbReference type="AlphaFoldDB" id="A0A5B0G2B1"/>
<proteinExistence type="predicted"/>
<dbReference type="RefSeq" id="WP_149676567.1">
    <property type="nucleotide sequence ID" value="NZ_VTUZ01000078.1"/>
</dbReference>
<evidence type="ECO:0000313" key="2">
    <source>
        <dbReference type="Proteomes" id="UP000325273"/>
    </source>
</evidence>
<reference evidence="1 2" key="1">
    <citation type="submission" date="2019-08" db="EMBL/GenBank/DDBJ databases">
        <title>Paraburkholderia sp. DCY113.</title>
        <authorList>
            <person name="Kang J."/>
        </authorList>
    </citation>
    <scope>NUCLEOTIDE SEQUENCE [LARGE SCALE GENOMIC DNA]</scope>
    <source>
        <strain evidence="1 2">DCY113</strain>
    </source>
</reference>
<protein>
    <submittedName>
        <fullName evidence="1">Alpha/beta hydrolase</fullName>
    </submittedName>
</protein>
<dbReference type="InterPro" id="IPR029058">
    <property type="entry name" value="AB_hydrolase_fold"/>
</dbReference>
<keyword evidence="1" id="KW-0378">Hydrolase</keyword>
<evidence type="ECO:0000313" key="1">
    <source>
        <dbReference type="EMBL" id="KAA0997627.1"/>
    </source>
</evidence>